<dbReference type="STRING" id="240015.ACP_0480"/>
<sequence>MSTSAEELFAQSSFAAPDCIVVATALTDLEYLTPAAIAQAQAAHAELIFVHAVVPDELPVKATYYNPLKADRDARLTLEVLARHIRARGLACTTIVRHGAVRDVVDEVVQEKAAGRLILGNCSHAQETAGRLGRTARQLLSHQWIPVSCVRPGQGQPRAGNGASRRVLYPVTGEPEHGRLVHDLVKYLHAELLVLHEGRGERDATRITGHCAVDCPLGLKPGARWIAADVMSGSLIAEIAQTEDADLIVLDGPSLFDPERTLGLLEDLLSRYDGEILIAQSLMPKRAGSSLSALRIVASAAL</sequence>
<name>C1F0Y1_ACIC5</name>
<evidence type="ECO:0000259" key="1">
    <source>
        <dbReference type="Pfam" id="PF00582"/>
    </source>
</evidence>
<dbReference type="KEGG" id="aca:ACP_0480"/>
<dbReference type="OrthoDB" id="116438at2"/>
<dbReference type="EMBL" id="CP001472">
    <property type="protein sequence ID" value="ACO34090.1"/>
    <property type="molecule type" value="Genomic_DNA"/>
</dbReference>
<accession>C1F0Y1</accession>
<proteinExistence type="predicted"/>
<dbReference type="HOGENOM" id="CLU_920178_0_0_0"/>
<protein>
    <recommendedName>
        <fullName evidence="1">UspA domain-containing protein</fullName>
    </recommendedName>
</protein>
<dbReference type="Gene3D" id="3.40.50.12370">
    <property type="match status" value="1"/>
</dbReference>
<keyword evidence="3" id="KW-1185">Reference proteome</keyword>
<dbReference type="InterPro" id="IPR006016">
    <property type="entry name" value="UspA"/>
</dbReference>
<dbReference type="RefSeq" id="WP_012680872.1">
    <property type="nucleotide sequence ID" value="NC_012483.1"/>
</dbReference>
<evidence type="ECO:0000313" key="2">
    <source>
        <dbReference type="EMBL" id="ACO34090.1"/>
    </source>
</evidence>
<dbReference type="Proteomes" id="UP000002207">
    <property type="component" value="Chromosome"/>
</dbReference>
<dbReference type="Pfam" id="PF00582">
    <property type="entry name" value="Usp"/>
    <property type="match status" value="1"/>
</dbReference>
<gene>
    <name evidence="2" type="ordered locus">ACP_0480</name>
</gene>
<dbReference type="AlphaFoldDB" id="C1F0Y1"/>
<feature type="domain" description="UspA" evidence="1">
    <location>
        <begin position="20"/>
        <end position="151"/>
    </location>
</feature>
<dbReference type="SUPFAM" id="SSF52402">
    <property type="entry name" value="Adenine nucleotide alpha hydrolases-like"/>
    <property type="match status" value="1"/>
</dbReference>
<dbReference type="InParanoid" id="C1F0Y1"/>
<reference evidence="2 3" key="1">
    <citation type="journal article" date="2009" name="Appl. Environ. Microbiol.">
        <title>Three genomes from the phylum Acidobacteria provide insight into the lifestyles of these microorganisms in soils.</title>
        <authorList>
            <person name="Ward N.L."/>
            <person name="Challacombe J.F."/>
            <person name="Janssen P.H."/>
            <person name="Henrissat B."/>
            <person name="Coutinho P.M."/>
            <person name="Wu M."/>
            <person name="Xie G."/>
            <person name="Haft D.H."/>
            <person name="Sait M."/>
            <person name="Badger J."/>
            <person name="Barabote R.D."/>
            <person name="Bradley B."/>
            <person name="Brettin T.S."/>
            <person name="Brinkac L.M."/>
            <person name="Bruce D."/>
            <person name="Creasy T."/>
            <person name="Daugherty S.C."/>
            <person name="Davidsen T.M."/>
            <person name="DeBoy R.T."/>
            <person name="Detter J.C."/>
            <person name="Dodson R.J."/>
            <person name="Durkin A.S."/>
            <person name="Ganapathy A."/>
            <person name="Gwinn-Giglio M."/>
            <person name="Han C.S."/>
            <person name="Khouri H."/>
            <person name="Kiss H."/>
            <person name="Kothari S.P."/>
            <person name="Madupu R."/>
            <person name="Nelson K.E."/>
            <person name="Nelson W.C."/>
            <person name="Paulsen I."/>
            <person name="Penn K."/>
            <person name="Ren Q."/>
            <person name="Rosovitz M.J."/>
            <person name="Selengut J.D."/>
            <person name="Shrivastava S."/>
            <person name="Sullivan S.A."/>
            <person name="Tapia R."/>
            <person name="Thompson L.S."/>
            <person name="Watkins K.L."/>
            <person name="Yang Q."/>
            <person name="Yu C."/>
            <person name="Zafar N."/>
            <person name="Zhou L."/>
            <person name="Kuske C.R."/>
        </authorList>
    </citation>
    <scope>NUCLEOTIDE SEQUENCE [LARGE SCALE GENOMIC DNA]</scope>
    <source>
        <strain evidence="3">ATCC 51196 / DSM 11244 / BCRC 80197 / JCM 7670 / NBRC 15755 / NCIMB 13165 / 161</strain>
    </source>
</reference>
<organism evidence="2 3">
    <name type="scientific">Acidobacterium capsulatum (strain ATCC 51196 / DSM 11244 / BCRC 80197 / JCM 7670 / NBRC 15755 / NCIMB 13165 / 161)</name>
    <dbReference type="NCBI Taxonomy" id="240015"/>
    <lineage>
        <taxon>Bacteria</taxon>
        <taxon>Pseudomonadati</taxon>
        <taxon>Acidobacteriota</taxon>
        <taxon>Terriglobia</taxon>
        <taxon>Terriglobales</taxon>
        <taxon>Acidobacteriaceae</taxon>
        <taxon>Acidobacterium</taxon>
    </lineage>
</organism>
<evidence type="ECO:0000313" key="3">
    <source>
        <dbReference type="Proteomes" id="UP000002207"/>
    </source>
</evidence>